<comment type="caution">
    <text evidence="4">The sequence shown here is derived from an EMBL/GenBank/DDBJ whole genome shotgun (WGS) entry which is preliminary data.</text>
</comment>
<feature type="transmembrane region" description="Helical" evidence="1">
    <location>
        <begin position="190"/>
        <end position="207"/>
    </location>
</feature>
<evidence type="ECO:0000259" key="3">
    <source>
        <dbReference type="Pfam" id="PF04536"/>
    </source>
</evidence>
<dbReference type="Proteomes" id="UP000824076">
    <property type="component" value="Unassembled WGS sequence"/>
</dbReference>
<feature type="chain" id="PRO_5038669191" evidence="2">
    <location>
        <begin position="24"/>
        <end position="413"/>
    </location>
</feature>
<reference evidence="4" key="1">
    <citation type="submission" date="2020-10" db="EMBL/GenBank/DDBJ databases">
        <authorList>
            <person name="Gilroy R."/>
        </authorList>
    </citation>
    <scope>NUCLEOTIDE SEQUENCE</scope>
    <source>
        <strain evidence="4">17073</strain>
    </source>
</reference>
<keyword evidence="1" id="KW-0472">Membrane</keyword>
<protein>
    <submittedName>
        <fullName evidence="4">TPM domain-containing protein</fullName>
    </submittedName>
</protein>
<keyword evidence="2" id="KW-0732">Signal</keyword>
<accession>A0A9D1IKN7</accession>
<dbReference type="InterPro" id="IPR007621">
    <property type="entry name" value="TPM_dom"/>
</dbReference>
<gene>
    <name evidence="4" type="ORF">IAD18_04130</name>
</gene>
<sequence length="413" mass="44564">MNKKYIILVLSLIFCAISTYSHTLDDIPNVHVADRTKYVSNPDGVLSAATVAQLDTLIGGIWKTSTAEVAAVVVKSIGNSDPDSFATALFRKWGIGKKDKNNGVLILVVTDQRKAVIRSGYGAEGVLPDIVCGQIIRNDMAPHFKNGDYDSGMLAAVETMHGIFTTPGAVEELKSKYGNDVRKGDNLFSAYWRIAAIIAVFMLFFAISEVVRRRDPYAAYNRLSQLTVPFAVGACLTLGMGIPALLLILWGAKHCRNKKRVCPNCKSKMRKLSEEEDNQYLTPAQDMEEKINSVDYDVWVCDTCGEVDVFPFFNKNTPYRECPVCHAKAATLVGDRLIRRPTALKEGEGMKTYKCRNCGNTANVPYVIPADDVPVIVPFIGGFGSGRGGGFGGGFGGSFGGGSTGGGGASGGW</sequence>
<dbReference type="PANTHER" id="PTHR30373:SF2">
    <property type="entry name" value="UPF0603 PROTEIN YGCG"/>
    <property type="match status" value="1"/>
</dbReference>
<feature type="domain" description="TPM" evidence="3">
    <location>
        <begin position="39"/>
        <end position="160"/>
    </location>
</feature>
<name>A0A9D1IKN7_9BACT</name>
<dbReference type="Gene3D" id="3.10.310.50">
    <property type="match status" value="1"/>
</dbReference>
<evidence type="ECO:0000313" key="5">
    <source>
        <dbReference type="Proteomes" id="UP000824076"/>
    </source>
</evidence>
<dbReference type="PANTHER" id="PTHR30373">
    <property type="entry name" value="UPF0603 PROTEIN YGCG"/>
    <property type="match status" value="1"/>
</dbReference>
<feature type="transmembrane region" description="Helical" evidence="1">
    <location>
        <begin position="228"/>
        <end position="252"/>
    </location>
</feature>
<dbReference type="Pfam" id="PF04536">
    <property type="entry name" value="TPM_phosphatase"/>
    <property type="match status" value="1"/>
</dbReference>
<evidence type="ECO:0000256" key="1">
    <source>
        <dbReference type="SAM" id="Phobius"/>
    </source>
</evidence>
<reference evidence="4" key="2">
    <citation type="journal article" date="2021" name="PeerJ">
        <title>Extensive microbial diversity within the chicken gut microbiome revealed by metagenomics and culture.</title>
        <authorList>
            <person name="Gilroy R."/>
            <person name="Ravi A."/>
            <person name="Getino M."/>
            <person name="Pursley I."/>
            <person name="Horton D.L."/>
            <person name="Alikhan N.F."/>
            <person name="Baker D."/>
            <person name="Gharbi K."/>
            <person name="Hall N."/>
            <person name="Watson M."/>
            <person name="Adriaenssens E.M."/>
            <person name="Foster-Nyarko E."/>
            <person name="Jarju S."/>
            <person name="Secka A."/>
            <person name="Antonio M."/>
            <person name="Oren A."/>
            <person name="Chaudhuri R.R."/>
            <person name="La Ragione R."/>
            <person name="Hildebrand F."/>
            <person name="Pallen M.J."/>
        </authorList>
    </citation>
    <scope>NUCLEOTIDE SEQUENCE</scope>
    <source>
        <strain evidence="4">17073</strain>
    </source>
</reference>
<dbReference type="EMBL" id="DVMS01000119">
    <property type="protein sequence ID" value="HIU38838.1"/>
    <property type="molecule type" value="Genomic_DNA"/>
</dbReference>
<organism evidence="4 5">
    <name type="scientific">Candidatus Limisoma intestinavium</name>
    <dbReference type="NCBI Taxonomy" id="2840856"/>
    <lineage>
        <taxon>Bacteria</taxon>
        <taxon>Pseudomonadati</taxon>
        <taxon>Bacteroidota</taxon>
        <taxon>Bacteroidia</taxon>
        <taxon>Bacteroidales</taxon>
        <taxon>Candidatus Limisoma</taxon>
    </lineage>
</organism>
<evidence type="ECO:0000256" key="2">
    <source>
        <dbReference type="SAM" id="SignalP"/>
    </source>
</evidence>
<keyword evidence="1" id="KW-1133">Transmembrane helix</keyword>
<keyword evidence="1" id="KW-0812">Transmembrane</keyword>
<feature type="signal peptide" evidence="2">
    <location>
        <begin position="1"/>
        <end position="23"/>
    </location>
</feature>
<proteinExistence type="predicted"/>
<dbReference type="AlphaFoldDB" id="A0A9D1IKN7"/>
<evidence type="ECO:0000313" key="4">
    <source>
        <dbReference type="EMBL" id="HIU38838.1"/>
    </source>
</evidence>